<organism evidence="7 8">
    <name type="scientific">Haloarchaeobius iranensis</name>
    <dbReference type="NCBI Taxonomy" id="996166"/>
    <lineage>
        <taxon>Archaea</taxon>
        <taxon>Methanobacteriati</taxon>
        <taxon>Methanobacteriota</taxon>
        <taxon>Stenosarchaea group</taxon>
        <taxon>Halobacteria</taxon>
        <taxon>Halobacteriales</taxon>
        <taxon>Halorubellaceae</taxon>
        <taxon>Haloarchaeobius</taxon>
    </lineage>
</organism>
<dbReference type="AlphaFoldDB" id="A0A1G9UG31"/>
<dbReference type="Proteomes" id="UP000199370">
    <property type="component" value="Unassembled WGS sequence"/>
</dbReference>
<protein>
    <recommendedName>
        <fullName evidence="6">Helicase HerA central domain-containing protein</fullName>
    </recommendedName>
</protein>
<name>A0A1G9UG31_9EURY</name>
<feature type="domain" description="Helicase HerA central" evidence="6">
    <location>
        <begin position="8"/>
        <end position="81"/>
    </location>
</feature>
<dbReference type="EMBL" id="FNIA01000004">
    <property type="protein sequence ID" value="SDM58907.1"/>
    <property type="molecule type" value="Genomic_DNA"/>
</dbReference>
<dbReference type="SUPFAM" id="SSF52540">
    <property type="entry name" value="P-loop containing nucleoside triphosphate hydrolases"/>
    <property type="match status" value="1"/>
</dbReference>
<reference evidence="7 8" key="1">
    <citation type="submission" date="2016-10" db="EMBL/GenBank/DDBJ databases">
        <authorList>
            <person name="de Groot N.N."/>
        </authorList>
    </citation>
    <scope>NUCLEOTIDE SEQUENCE [LARGE SCALE GENOMIC DNA]</scope>
    <source>
        <strain evidence="8">EB21,IBRC-M 10013,KCTC 4048</strain>
    </source>
</reference>
<sequence>MSETKEIVLGETVDGAAVAVPVVELLTGRGFVTGKSGSGKSNSASVIAEELLEAGFPLLIVDTDGEYYGLKEEYELLHAGADEECDIQIAPEHAERMANLALEENVPIILDVSGYLDEDEANELILETAKHLFAKEKKLKKPFLLVVEEVHEYIPEGGGMDETGKMLIKIGKRGRKHGLGIVGISQRPADVKKDFITQANWMVWHRLTWENDTNVVGRILGSDFEERVTDLDAGQAFMMSDWAEQEVQTVQFRRKRTFDAGATPGLEDFERPELKSVSDSLVDDLEEISEEKSRRENRILELEAEVEKKEQRIETLEEELERAKDISNAAKQMADAVAGNSGIETPGEQSTLPTDGADDDATDGVSEAGDDDQTNAEIEAERNELRRRVRELEGEVDRLESRNESLREEAESLRAGDVDADVVQDQRDRIAFLETAVDQLQRRLSGRADDGTTSDELDATADVTALVETDPISERIERAIREADCNERYTWEVVTVLGEKAPLTVGDLSTFVDTGSDRIQSALTELRREGVVAREKSTGEYRLDEASIRSMVATAREREAVASLTGREGPS</sequence>
<accession>A0A1G9UG31</accession>
<comment type="catalytic activity">
    <reaction evidence="3">
        <text>ATP + H2O = ADP + phosphate + H(+)</text>
        <dbReference type="Rhea" id="RHEA:13065"/>
        <dbReference type="ChEBI" id="CHEBI:15377"/>
        <dbReference type="ChEBI" id="CHEBI:15378"/>
        <dbReference type="ChEBI" id="CHEBI:30616"/>
        <dbReference type="ChEBI" id="CHEBI:43474"/>
        <dbReference type="ChEBI" id="CHEBI:456216"/>
        <dbReference type="EC" id="5.6.2.3"/>
    </reaction>
</comment>
<evidence type="ECO:0000256" key="2">
    <source>
        <dbReference type="ARBA" id="ARBA00034617"/>
    </source>
</evidence>
<dbReference type="InterPro" id="IPR002789">
    <property type="entry name" value="HerA_central"/>
</dbReference>
<evidence type="ECO:0000256" key="1">
    <source>
        <dbReference type="ARBA" id="ARBA00007816"/>
    </source>
</evidence>
<dbReference type="Pfam" id="PF01935">
    <property type="entry name" value="DUF87"/>
    <property type="match status" value="1"/>
</dbReference>
<comment type="similarity">
    <text evidence="1">Belongs to the HerA family.</text>
</comment>
<evidence type="ECO:0000256" key="3">
    <source>
        <dbReference type="ARBA" id="ARBA00048954"/>
    </source>
</evidence>
<dbReference type="OrthoDB" id="242625at2157"/>
<proteinExistence type="inferred from homology"/>
<comment type="catalytic activity">
    <reaction evidence="4">
        <text>ATP + H2O = ADP + phosphate + H(+)</text>
        <dbReference type="Rhea" id="RHEA:13065"/>
        <dbReference type="ChEBI" id="CHEBI:15377"/>
        <dbReference type="ChEBI" id="CHEBI:15378"/>
        <dbReference type="ChEBI" id="CHEBI:30616"/>
        <dbReference type="ChEBI" id="CHEBI:43474"/>
        <dbReference type="ChEBI" id="CHEBI:456216"/>
        <dbReference type="EC" id="5.6.2.4"/>
    </reaction>
</comment>
<gene>
    <name evidence="7" type="ORF">SAMN05192554_104111</name>
</gene>
<evidence type="ECO:0000256" key="5">
    <source>
        <dbReference type="SAM" id="MobiDB-lite"/>
    </source>
</evidence>
<dbReference type="PANTHER" id="PTHR42957:SF1">
    <property type="entry name" value="HELICASE MJ1565-RELATED"/>
    <property type="match status" value="1"/>
</dbReference>
<feature type="compositionally biased region" description="Acidic residues" evidence="5">
    <location>
        <begin position="356"/>
        <end position="374"/>
    </location>
</feature>
<feature type="region of interest" description="Disordered" evidence="5">
    <location>
        <begin position="332"/>
        <end position="382"/>
    </location>
</feature>
<comment type="catalytic activity">
    <reaction evidence="2">
        <text>Couples ATP hydrolysis with the unwinding of duplex DNA by translocating in the 3'-5' direction.</text>
        <dbReference type="EC" id="5.6.2.4"/>
    </reaction>
</comment>
<evidence type="ECO:0000313" key="8">
    <source>
        <dbReference type="Proteomes" id="UP000199370"/>
    </source>
</evidence>
<dbReference type="Gene3D" id="3.40.50.300">
    <property type="entry name" value="P-loop containing nucleotide triphosphate hydrolases"/>
    <property type="match status" value="1"/>
</dbReference>
<evidence type="ECO:0000313" key="7">
    <source>
        <dbReference type="EMBL" id="SDM58907.1"/>
    </source>
</evidence>
<dbReference type="InterPro" id="IPR008571">
    <property type="entry name" value="HerA-like"/>
</dbReference>
<evidence type="ECO:0000256" key="4">
    <source>
        <dbReference type="ARBA" id="ARBA00048988"/>
    </source>
</evidence>
<dbReference type="PANTHER" id="PTHR42957">
    <property type="entry name" value="HELICASE MJ1565-RELATED"/>
    <property type="match status" value="1"/>
</dbReference>
<dbReference type="STRING" id="996166.SAMN05192554_104111"/>
<evidence type="ECO:0000259" key="6">
    <source>
        <dbReference type="Pfam" id="PF01935"/>
    </source>
</evidence>
<keyword evidence="8" id="KW-1185">Reference proteome</keyword>
<dbReference type="InterPro" id="IPR027417">
    <property type="entry name" value="P-loop_NTPase"/>
</dbReference>
<dbReference type="GO" id="GO:0043138">
    <property type="term" value="F:3'-5' DNA helicase activity"/>
    <property type="evidence" value="ECO:0007669"/>
    <property type="project" value="UniProtKB-EC"/>
</dbReference>
<dbReference type="RefSeq" id="WP_089731886.1">
    <property type="nucleotide sequence ID" value="NZ_FNIA01000004.1"/>
</dbReference>
<dbReference type="GO" id="GO:0043139">
    <property type="term" value="F:5'-3' DNA helicase activity"/>
    <property type="evidence" value="ECO:0007669"/>
    <property type="project" value="UniProtKB-EC"/>
</dbReference>